<sequence length="216" mass="25496">MSEAFKPPPFNYCDYRCDRCDKRETCRVYKDDQERLLDHYRKGEDPYDPKIFMNDLKEIFTKTEKMIHKIAQEQGIDLEGASDEEMPEVDPEEYVIYRLAYQYFKEANVLVKELEHIGIPENLQQDFDDFVWYHTLIAAKTGRLVSGFIDDYLDEDITKLEENGTIGVIRKGIDLSKQALENMLSELPDHLYTIADLTDLLRRIEKQLDVDIRQKV</sequence>
<organism evidence="1 2">
    <name type="scientific">candidate division WOR_3 bacterium SM23_42</name>
    <dbReference type="NCBI Taxonomy" id="1703779"/>
    <lineage>
        <taxon>Bacteria</taxon>
        <taxon>Bacteria division WOR-3</taxon>
    </lineage>
</organism>
<evidence type="ECO:0000313" key="1">
    <source>
        <dbReference type="EMBL" id="KPK62910.1"/>
    </source>
</evidence>
<accession>A0A0S8FQV3</accession>
<evidence type="ECO:0000313" key="2">
    <source>
        <dbReference type="Proteomes" id="UP000051373"/>
    </source>
</evidence>
<reference evidence="1 2" key="1">
    <citation type="journal article" date="2015" name="Microbiome">
        <title>Genomic resolution of linkages in carbon, nitrogen, and sulfur cycling among widespread estuary sediment bacteria.</title>
        <authorList>
            <person name="Baker B.J."/>
            <person name="Lazar C.S."/>
            <person name="Teske A.P."/>
            <person name="Dick G.J."/>
        </authorList>
    </citation>
    <scope>NUCLEOTIDE SEQUENCE [LARGE SCALE GENOMIC DNA]</scope>
    <source>
        <strain evidence="1">SM23_42</strain>
    </source>
</reference>
<protein>
    <submittedName>
        <fullName evidence="1">Uncharacterized protein</fullName>
    </submittedName>
</protein>
<name>A0A0S8FQV3_UNCW3</name>
<comment type="caution">
    <text evidence="1">The sequence shown here is derived from an EMBL/GenBank/DDBJ whole genome shotgun (WGS) entry which is preliminary data.</text>
</comment>
<dbReference type="AlphaFoldDB" id="A0A0S8FQV3"/>
<dbReference type="STRING" id="1703779.AMJ83_09080"/>
<proteinExistence type="predicted"/>
<dbReference type="EMBL" id="LJUJ01000022">
    <property type="protein sequence ID" value="KPK62910.1"/>
    <property type="molecule type" value="Genomic_DNA"/>
</dbReference>
<gene>
    <name evidence="1" type="ORF">AMJ83_09080</name>
</gene>
<dbReference type="Proteomes" id="UP000051373">
    <property type="component" value="Unassembled WGS sequence"/>
</dbReference>